<proteinExistence type="inferred from homology"/>
<keyword evidence="2" id="KW-0175">Coiled coil</keyword>
<comment type="similarity">
    <text evidence="1">Belongs to the outer membrane factor (OMF) (TC 1.B.17) family.</text>
</comment>
<feature type="coiled-coil region" evidence="2">
    <location>
        <begin position="193"/>
        <end position="258"/>
    </location>
</feature>
<dbReference type="Pfam" id="PF02321">
    <property type="entry name" value="OEP"/>
    <property type="match status" value="2"/>
</dbReference>
<evidence type="ECO:0000256" key="2">
    <source>
        <dbReference type="SAM" id="Coils"/>
    </source>
</evidence>
<evidence type="ECO:0008006" key="5">
    <source>
        <dbReference type="Google" id="ProtNLM"/>
    </source>
</evidence>
<dbReference type="PANTHER" id="PTHR30203">
    <property type="entry name" value="OUTER MEMBRANE CATION EFFLUX PROTEIN"/>
    <property type="match status" value="1"/>
</dbReference>
<comment type="caution">
    <text evidence="3">The sequence shown here is derived from an EMBL/GenBank/DDBJ whole genome shotgun (WGS) entry which is preliminary data.</text>
</comment>
<evidence type="ECO:0000313" key="3">
    <source>
        <dbReference type="EMBL" id="PNU20519.1"/>
    </source>
</evidence>
<dbReference type="AlphaFoldDB" id="A0A2K2HBA8"/>
<dbReference type="RefSeq" id="WP_103115105.1">
    <property type="nucleotide sequence ID" value="NZ_PPFX01000012.1"/>
</dbReference>
<dbReference type="InterPro" id="IPR010131">
    <property type="entry name" value="MdtP/NodT-like"/>
</dbReference>
<name>A0A2K2HBA8_9BACT</name>
<dbReference type="GO" id="GO:0015562">
    <property type="term" value="F:efflux transmembrane transporter activity"/>
    <property type="evidence" value="ECO:0007669"/>
    <property type="project" value="InterPro"/>
</dbReference>
<dbReference type="Proteomes" id="UP000236340">
    <property type="component" value="Unassembled WGS sequence"/>
</dbReference>
<gene>
    <name evidence="3" type="ORF">C2E25_07310</name>
</gene>
<evidence type="ECO:0000256" key="1">
    <source>
        <dbReference type="ARBA" id="ARBA00007613"/>
    </source>
</evidence>
<dbReference type="SUPFAM" id="SSF56954">
    <property type="entry name" value="Outer membrane efflux proteins (OEP)"/>
    <property type="match status" value="1"/>
</dbReference>
<dbReference type="InterPro" id="IPR003423">
    <property type="entry name" value="OMP_efflux"/>
</dbReference>
<protein>
    <recommendedName>
        <fullName evidence="5">Outer membrane protein TolC</fullName>
    </recommendedName>
</protein>
<organism evidence="3 4">
    <name type="scientific">Geothermobacter hydrogeniphilus</name>
    <dbReference type="NCBI Taxonomy" id="1969733"/>
    <lineage>
        <taxon>Bacteria</taxon>
        <taxon>Pseudomonadati</taxon>
        <taxon>Thermodesulfobacteriota</taxon>
        <taxon>Desulfuromonadia</taxon>
        <taxon>Desulfuromonadales</taxon>
        <taxon>Geothermobacteraceae</taxon>
        <taxon>Geothermobacter</taxon>
    </lineage>
</organism>
<evidence type="ECO:0000313" key="4">
    <source>
        <dbReference type="Proteomes" id="UP000236340"/>
    </source>
</evidence>
<dbReference type="Gene3D" id="1.20.1600.10">
    <property type="entry name" value="Outer membrane efflux proteins (OEP)"/>
    <property type="match status" value="1"/>
</dbReference>
<dbReference type="EMBL" id="PPFX01000012">
    <property type="protein sequence ID" value="PNU20519.1"/>
    <property type="molecule type" value="Genomic_DNA"/>
</dbReference>
<reference evidence="3 4" key="1">
    <citation type="journal article" date="2018" name="Genome Announc.">
        <title>Genome Sequence of Geothermobacter sp. HR-1 Iron Reducer from the Loihi Seamount.</title>
        <authorList>
            <person name="Smith H."/>
            <person name="Abuyen K."/>
            <person name="Tremblay J."/>
            <person name="Savalia P."/>
            <person name="Perez-Rodriguez I."/>
            <person name="Emerson D."/>
            <person name="Tully B."/>
            <person name="Amend J."/>
        </authorList>
    </citation>
    <scope>NUCLEOTIDE SEQUENCE [LARGE SCALE GENOMIC DNA]</scope>
    <source>
        <strain evidence="3 4">HR-1</strain>
    </source>
</reference>
<sequence>MVESGFLGSGQYLAKWARCWRYVGAFLLLVTVNGCAAYRPMPITEEGVRARLQPPDMAQVRALAREIKHPILHPIELKADEGLSPDGAAVLAVLLNPSLRAIRDQRALSGALVLDAGLLPNPELTYSLDVPTGGDTAGRVNAFGLGLNWNVTSLISRSSRVREAKAQSEAIDLDIAWQEWQVAQGAKAAVYQLSSLQSQIALLEQVRQQLVENLEHVREAVSNGFMTASDLNSVQTANSSVNERLLSLEKQADQQRLKLLRLLGLPANSQIRLSKTLPLPSRTILPNTSLMDGLEERRLDLLALRHGYDSQEAAVRTAVLEQFPRINVGPTINRDTDNLRTTGFSLSIELPIFNRGQGKIAVERATRKKLYDEYITRVFETRSDIEQIESGIRFLGEQIAASQATETDLGRLVDNYRRALADGRANALVYYAGWTDLIDAQIKVVDLKGQLAQAVVALELASGFYKIPGTDQSSEAVSTEAGMEKK</sequence>
<accession>A0A2K2HBA8</accession>